<sequence>MTLPSLDQQNAREHAVYLQVDAHILETEIKPRVGPEIIEEHRRRPIGRHSDALERVLVYLRRRHWEMAGKYLLVCTKPHEEWRIGVITDDAPPRLLDETFHDRYEAEHAVFVRRLRDAGLLTDHTG</sequence>
<gene>
    <name evidence="2" type="ORF">HEB94_010000</name>
</gene>
<dbReference type="EMBL" id="JADBEM010000001">
    <property type="protein sequence ID" value="MBE1613152.1"/>
    <property type="molecule type" value="Genomic_DNA"/>
</dbReference>
<evidence type="ECO:0000313" key="3">
    <source>
        <dbReference type="Proteomes" id="UP000638648"/>
    </source>
</evidence>
<organism evidence="2 3">
    <name type="scientific">Actinopolymorpha pittospori</name>
    <dbReference type="NCBI Taxonomy" id="648752"/>
    <lineage>
        <taxon>Bacteria</taxon>
        <taxon>Bacillati</taxon>
        <taxon>Actinomycetota</taxon>
        <taxon>Actinomycetes</taxon>
        <taxon>Propionibacteriales</taxon>
        <taxon>Actinopolymorphaceae</taxon>
        <taxon>Actinopolymorpha</taxon>
    </lineage>
</organism>
<keyword evidence="3" id="KW-1185">Reference proteome</keyword>
<protein>
    <recommendedName>
        <fullName evidence="1">N,N-dimethylformamidase alpha subunit domain-containing protein</fullName>
    </recommendedName>
</protein>
<name>A0A927NCS9_9ACTN</name>
<dbReference type="AlphaFoldDB" id="A0A927NCS9"/>
<evidence type="ECO:0000313" key="2">
    <source>
        <dbReference type="EMBL" id="MBE1613152.1"/>
    </source>
</evidence>
<accession>A0A927NCS9</accession>
<dbReference type="InterPro" id="IPR058713">
    <property type="entry name" value="DMF_alpha_dom"/>
</dbReference>
<proteinExistence type="predicted"/>
<dbReference type="Pfam" id="PF26354">
    <property type="entry name" value="DMF_alpha"/>
    <property type="match status" value="1"/>
</dbReference>
<reference evidence="2" key="1">
    <citation type="submission" date="2020-10" db="EMBL/GenBank/DDBJ databases">
        <title>Sequencing the genomes of 1000 actinobacteria strains.</title>
        <authorList>
            <person name="Klenk H.-P."/>
        </authorList>
    </citation>
    <scope>NUCLEOTIDE SEQUENCE</scope>
    <source>
        <strain evidence="2">DSM 45354</strain>
    </source>
</reference>
<evidence type="ECO:0000259" key="1">
    <source>
        <dbReference type="Pfam" id="PF26354"/>
    </source>
</evidence>
<comment type="caution">
    <text evidence="2">The sequence shown here is derived from an EMBL/GenBank/DDBJ whole genome shotgun (WGS) entry which is preliminary data.</text>
</comment>
<dbReference type="Proteomes" id="UP000638648">
    <property type="component" value="Unassembled WGS sequence"/>
</dbReference>
<feature type="domain" description="N,N-dimethylformamidase alpha subunit" evidence="1">
    <location>
        <begin position="16"/>
        <end position="118"/>
    </location>
</feature>
<dbReference type="RefSeq" id="WP_192756068.1">
    <property type="nucleotide sequence ID" value="NZ_BAABJL010000082.1"/>
</dbReference>